<sequence length="432" mass="48748">MASPGSSRRSGGVLGSMPIELWHEVARRVDQYDRLAFSLSCKTFRKVMKWELKTSTIVTDLRVETLFASKPNYGISWFRFVLRTFKRRESPVVKCKVREKVVYDSMLMFVAGYMGSKETLQYMQKKGIPLDLVSRKVRTAAASMEGASMGGHFEVIKWLRSEGCYWDEFSSSLVASSGNLKLLKWAKKDGMPWSDELVCEGASGGGKLEILRWSHARNEDCLGKKCCDFAARFGHLKVLRWLRRKGCEWDAETCALAAEGGHLDVLRFLRREGCPWDPRTCEKAALVGDLELLKWLRKKQCKFDCKACSSAAQGGHLEVLKWLRSKRCPWDTSACHGAAANGHLEVLKWLRSQDPPCPWDYWVCLSACDGGYLDLLEFAVNEGGELIEDACVATAMSNGHRDVAEYLAGHIKENIEKRINRLKNKSSVSHAL</sequence>
<dbReference type="InterPro" id="IPR036770">
    <property type="entry name" value="Ankyrin_rpt-contain_sf"/>
</dbReference>
<feature type="domain" description="F-box" evidence="1">
    <location>
        <begin position="16"/>
        <end position="50"/>
    </location>
</feature>
<evidence type="ECO:0000313" key="3">
    <source>
        <dbReference type="Proteomes" id="UP001472866"/>
    </source>
</evidence>
<dbReference type="InterPro" id="IPR002110">
    <property type="entry name" value="Ankyrin_rpt"/>
</dbReference>
<dbReference type="Proteomes" id="UP001472866">
    <property type="component" value="Chromosome 17"/>
</dbReference>
<gene>
    <name evidence="2" type="ORF">HKI87_17g84720</name>
</gene>
<protein>
    <submittedName>
        <fullName evidence="2">Ankyrin repeat protein</fullName>
    </submittedName>
</protein>
<dbReference type="PANTHER" id="PTHR46586:SF3">
    <property type="entry name" value="ANKYRIN REPEAT-CONTAINING PROTEIN"/>
    <property type="match status" value="1"/>
</dbReference>
<keyword evidence="3" id="KW-1185">Reference proteome</keyword>
<organism evidence="2 3">
    <name type="scientific">Chloropicon roscoffensis</name>
    <dbReference type="NCBI Taxonomy" id="1461544"/>
    <lineage>
        <taxon>Eukaryota</taxon>
        <taxon>Viridiplantae</taxon>
        <taxon>Chlorophyta</taxon>
        <taxon>Chloropicophyceae</taxon>
        <taxon>Chloropicales</taxon>
        <taxon>Chloropicaceae</taxon>
        <taxon>Chloropicon</taxon>
    </lineage>
</organism>
<evidence type="ECO:0000259" key="1">
    <source>
        <dbReference type="Pfam" id="PF00646"/>
    </source>
</evidence>
<dbReference type="InterPro" id="IPR052050">
    <property type="entry name" value="SecEffector_AnkRepeat"/>
</dbReference>
<name>A0AAX4PLY1_9CHLO</name>
<reference evidence="2 3" key="1">
    <citation type="submission" date="2024-03" db="EMBL/GenBank/DDBJ databases">
        <title>Complete genome sequence of the green alga Chloropicon roscoffensis RCC1871.</title>
        <authorList>
            <person name="Lemieux C."/>
            <person name="Pombert J.-F."/>
            <person name="Otis C."/>
            <person name="Turmel M."/>
        </authorList>
    </citation>
    <scope>NUCLEOTIDE SEQUENCE [LARGE SCALE GENOMIC DNA]</scope>
    <source>
        <strain evidence="2 3">RCC1871</strain>
    </source>
</reference>
<dbReference type="Pfam" id="PF00646">
    <property type="entry name" value="F-box"/>
    <property type="match status" value="1"/>
</dbReference>
<dbReference type="InterPro" id="IPR001810">
    <property type="entry name" value="F-box_dom"/>
</dbReference>
<dbReference type="Pfam" id="PF13637">
    <property type="entry name" value="Ank_4"/>
    <property type="match status" value="1"/>
</dbReference>
<evidence type="ECO:0000313" key="2">
    <source>
        <dbReference type="EMBL" id="WZN66901.1"/>
    </source>
</evidence>
<accession>A0AAX4PLY1</accession>
<proteinExistence type="predicted"/>
<dbReference type="EMBL" id="CP151517">
    <property type="protein sequence ID" value="WZN66901.1"/>
    <property type="molecule type" value="Genomic_DNA"/>
</dbReference>
<dbReference type="AlphaFoldDB" id="A0AAX4PLY1"/>
<dbReference type="SUPFAM" id="SSF48403">
    <property type="entry name" value="Ankyrin repeat"/>
    <property type="match status" value="1"/>
</dbReference>
<dbReference type="PANTHER" id="PTHR46586">
    <property type="entry name" value="ANKYRIN REPEAT-CONTAINING PROTEIN"/>
    <property type="match status" value="1"/>
</dbReference>
<dbReference type="Gene3D" id="1.25.40.20">
    <property type="entry name" value="Ankyrin repeat-containing domain"/>
    <property type="match status" value="2"/>
</dbReference>